<name>A0A6J5LA93_9CAUD</name>
<gene>
    <name evidence="1" type="ORF">UFOVP132_121</name>
</gene>
<accession>A0A6J5LA93</accession>
<dbReference type="EMBL" id="LR796247">
    <property type="protein sequence ID" value="CAB4131508.1"/>
    <property type="molecule type" value="Genomic_DNA"/>
</dbReference>
<organism evidence="1">
    <name type="scientific">uncultured Caudovirales phage</name>
    <dbReference type="NCBI Taxonomy" id="2100421"/>
    <lineage>
        <taxon>Viruses</taxon>
        <taxon>Duplodnaviria</taxon>
        <taxon>Heunggongvirae</taxon>
        <taxon>Uroviricota</taxon>
        <taxon>Caudoviricetes</taxon>
        <taxon>Peduoviridae</taxon>
        <taxon>Maltschvirus</taxon>
        <taxon>Maltschvirus maltsch</taxon>
    </lineage>
</organism>
<reference evidence="1" key="1">
    <citation type="submission" date="2020-04" db="EMBL/GenBank/DDBJ databases">
        <authorList>
            <person name="Chiriac C."/>
            <person name="Salcher M."/>
            <person name="Ghai R."/>
            <person name="Kavagutti S V."/>
        </authorList>
    </citation>
    <scope>NUCLEOTIDE SEQUENCE</scope>
</reference>
<proteinExistence type="predicted"/>
<sequence length="92" mass="10749">MAYRSTRRTACVEVDVDFDLDDFDEDDLINYIEEKGYTVIEGKVSTKFETFEALDKKIWQLYLMYISCNGAGHLMDKELGDFFAEYYNKVSA</sequence>
<protein>
    <submittedName>
        <fullName evidence="1">Uncharacterized protein</fullName>
    </submittedName>
</protein>
<evidence type="ECO:0000313" key="1">
    <source>
        <dbReference type="EMBL" id="CAB4131508.1"/>
    </source>
</evidence>